<name>A0ABW6W6H1_9ACTN</name>
<keyword evidence="3" id="KW-1185">Reference proteome</keyword>
<gene>
    <name evidence="2" type="ORF">ACFY35_05660</name>
</gene>
<organism evidence="2 3">
    <name type="scientific">Paractinoplanes globisporus</name>
    <dbReference type="NCBI Taxonomy" id="113565"/>
    <lineage>
        <taxon>Bacteria</taxon>
        <taxon>Bacillati</taxon>
        <taxon>Actinomycetota</taxon>
        <taxon>Actinomycetes</taxon>
        <taxon>Micromonosporales</taxon>
        <taxon>Micromonosporaceae</taxon>
        <taxon>Paractinoplanes</taxon>
    </lineage>
</organism>
<protein>
    <submittedName>
        <fullName evidence="2">Uncharacterized protein</fullName>
    </submittedName>
</protein>
<evidence type="ECO:0000256" key="1">
    <source>
        <dbReference type="SAM" id="MobiDB-lite"/>
    </source>
</evidence>
<evidence type="ECO:0000313" key="2">
    <source>
        <dbReference type="EMBL" id="MFF5288904.1"/>
    </source>
</evidence>
<dbReference type="RefSeq" id="WP_020509251.1">
    <property type="nucleotide sequence ID" value="NZ_JBIAZU010000001.1"/>
</dbReference>
<proteinExistence type="predicted"/>
<comment type="caution">
    <text evidence="2">The sequence shown here is derived from an EMBL/GenBank/DDBJ whole genome shotgun (WGS) entry which is preliminary data.</text>
</comment>
<feature type="compositionally biased region" description="Low complexity" evidence="1">
    <location>
        <begin position="32"/>
        <end position="45"/>
    </location>
</feature>
<evidence type="ECO:0000313" key="3">
    <source>
        <dbReference type="Proteomes" id="UP001602245"/>
    </source>
</evidence>
<reference evidence="2 3" key="1">
    <citation type="submission" date="2024-10" db="EMBL/GenBank/DDBJ databases">
        <title>The Natural Products Discovery Center: Release of the First 8490 Sequenced Strains for Exploring Actinobacteria Biosynthetic Diversity.</title>
        <authorList>
            <person name="Kalkreuter E."/>
            <person name="Kautsar S.A."/>
            <person name="Yang D."/>
            <person name="Bader C.D."/>
            <person name="Teijaro C.N."/>
            <person name="Fluegel L."/>
            <person name="Davis C.M."/>
            <person name="Simpson J.R."/>
            <person name="Lauterbach L."/>
            <person name="Steele A.D."/>
            <person name="Gui C."/>
            <person name="Meng S."/>
            <person name="Li G."/>
            <person name="Viehrig K."/>
            <person name="Ye F."/>
            <person name="Su P."/>
            <person name="Kiefer A.F."/>
            <person name="Nichols A."/>
            <person name="Cepeda A.J."/>
            <person name="Yan W."/>
            <person name="Fan B."/>
            <person name="Jiang Y."/>
            <person name="Adhikari A."/>
            <person name="Zheng C.-J."/>
            <person name="Schuster L."/>
            <person name="Cowan T.M."/>
            <person name="Smanski M.J."/>
            <person name="Chevrette M.G."/>
            <person name="De Carvalho L.P.S."/>
            <person name="Shen B."/>
        </authorList>
    </citation>
    <scope>NUCLEOTIDE SEQUENCE [LARGE SCALE GENOMIC DNA]</scope>
    <source>
        <strain evidence="2 3">NPDC000087</strain>
    </source>
</reference>
<feature type="region of interest" description="Disordered" evidence="1">
    <location>
        <begin position="1"/>
        <end position="57"/>
    </location>
</feature>
<accession>A0ABW6W6H1</accession>
<dbReference type="Proteomes" id="UP001602245">
    <property type="component" value="Unassembled WGS sequence"/>
</dbReference>
<dbReference type="EMBL" id="JBIAZU010000001">
    <property type="protein sequence ID" value="MFF5288904.1"/>
    <property type="molecule type" value="Genomic_DNA"/>
</dbReference>
<feature type="compositionally biased region" description="Polar residues" evidence="1">
    <location>
        <begin position="47"/>
        <end position="57"/>
    </location>
</feature>
<sequence>MNAPFEMPATTARSAGVPCSAADHSISARRNATSSTPASSAVVTPRPSAQQSPIPSG</sequence>